<accession>A0A915IAN0</accession>
<dbReference type="WBParaSite" id="nRc.2.0.1.t10331-RA">
    <property type="protein sequence ID" value="nRc.2.0.1.t10331-RA"/>
    <property type="gene ID" value="nRc.2.0.1.g10331"/>
</dbReference>
<evidence type="ECO:0000313" key="2">
    <source>
        <dbReference type="WBParaSite" id="nRc.2.0.1.t10331-RA"/>
    </source>
</evidence>
<keyword evidence="1" id="KW-1185">Reference proteome</keyword>
<name>A0A915IAN0_ROMCU</name>
<protein>
    <submittedName>
        <fullName evidence="2">Uncharacterized protein</fullName>
    </submittedName>
</protein>
<proteinExistence type="predicted"/>
<organism evidence="1 2">
    <name type="scientific">Romanomermis culicivorax</name>
    <name type="common">Nematode worm</name>
    <dbReference type="NCBI Taxonomy" id="13658"/>
    <lineage>
        <taxon>Eukaryota</taxon>
        <taxon>Metazoa</taxon>
        <taxon>Ecdysozoa</taxon>
        <taxon>Nematoda</taxon>
        <taxon>Enoplea</taxon>
        <taxon>Dorylaimia</taxon>
        <taxon>Mermithida</taxon>
        <taxon>Mermithoidea</taxon>
        <taxon>Mermithidae</taxon>
        <taxon>Romanomermis</taxon>
    </lineage>
</organism>
<sequence length="85" mass="9802">MFLLKRLEIQEKIWALPPNSEKNLEYPSRKVYSAVYTLEGQNLILTQRPNEPKVSRLLPLPSLITAVRKQVCSFVLLSDHLALKL</sequence>
<dbReference type="Proteomes" id="UP000887565">
    <property type="component" value="Unplaced"/>
</dbReference>
<dbReference type="AlphaFoldDB" id="A0A915IAN0"/>
<evidence type="ECO:0000313" key="1">
    <source>
        <dbReference type="Proteomes" id="UP000887565"/>
    </source>
</evidence>
<reference evidence="2" key="1">
    <citation type="submission" date="2022-11" db="UniProtKB">
        <authorList>
            <consortium name="WormBaseParasite"/>
        </authorList>
    </citation>
    <scope>IDENTIFICATION</scope>
</reference>